<dbReference type="AlphaFoldDB" id="A0A6A6R074"/>
<keyword evidence="4" id="KW-1185">Reference proteome</keyword>
<comment type="similarity">
    <text evidence="1">Belongs to the phospholipid scramblase family.</text>
</comment>
<name>A0A6A6R074_9PEZI</name>
<feature type="region of interest" description="Disordered" evidence="2">
    <location>
        <begin position="76"/>
        <end position="95"/>
    </location>
</feature>
<feature type="compositionally biased region" description="Gly residues" evidence="2">
    <location>
        <begin position="542"/>
        <end position="555"/>
    </location>
</feature>
<dbReference type="InterPro" id="IPR005552">
    <property type="entry name" value="Scramblase"/>
</dbReference>
<sequence length="566" mass="60674">MLPRSRWSLRLPQIIYRPLSTSNRPRGRPLKNSLSKPPPSSQFLRHQKQPQEPAPAQPTNDPSRVEAVSTALSQASDADNDLLTPVHIPEDPHGVLKENHPAVSLLHNSSIVVQRQIEMMNVFLGFEQANRYVIMDPHGNHIGYLAEQEHGMGNAIARQMLRTHRSFTTHVFDKHEREVLRFHRPFSWISSRIRVYDAQNDTKSYSPSTSLQGTSVGSIAGQTSTHISSIPLSQMRIIGSAEQEWAPLRRKYNLFLSRNLNQTQPDPNLPQLTSGDLPLSNSKALQVVEGDSRETGMMQFARVDEPFLSWDFTLLSEDKRLLGSVNRNFAGFAREIFTDTGVYALRMDAASLASEPSHIISKTGARHTEEVQLTPGMTLDQRAVMLATAVSIDFDYFSRHSSQTGGMGFMPLWFPMGGGEAAGGAAAGGAAEAGAVGAGTAEARTAMGEVGSVARGVGSGEGAIAGAGTMAGCEAMQRGRGSSPQANEDESQRDPLGGGGDPRDGDSPWASDEDSHWFGDDSLGSSSGPGDSGSNIPPGPQGPGGDGGGGEGGGWLDSFGDFFGDD</sequence>
<evidence type="ECO:0000313" key="3">
    <source>
        <dbReference type="EMBL" id="KAF2496807.1"/>
    </source>
</evidence>
<protein>
    <submittedName>
        <fullName evidence="3">Scramblase-domain-containing protein</fullName>
    </submittedName>
</protein>
<dbReference type="GO" id="GO:0017128">
    <property type="term" value="F:phospholipid scramblase activity"/>
    <property type="evidence" value="ECO:0007669"/>
    <property type="project" value="InterPro"/>
</dbReference>
<dbReference type="Pfam" id="PF03803">
    <property type="entry name" value="Scramblase"/>
    <property type="match status" value="2"/>
</dbReference>
<evidence type="ECO:0000313" key="4">
    <source>
        <dbReference type="Proteomes" id="UP000799750"/>
    </source>
</evidence>
<dbReference type="Proteomes" id="UP000799750">
    <property type="component" value="Unassembled WGS sequence"/>
</dbReference>
<gene>
    <name evidence="3" type="ORF">BU16DRAFT_507507</name>
</gene>
<feature type="region of interest" description="Disordered" evidence="2">
    <location>
        <begin position="18"/>
        <end position="70"/>
    </location>
</feature>
<dbReference type="OrthoDB" id="191150at2759"/>
<dbReference type="PANTHER" id="PTHR23248:SF9">
    <property type="entry name" value="PHOSPHOLIPID SCRAMBLASE"/>
    <property type="match status" value="1"/>
</dbReference>
<evidence type="ECO:0000256" key="2">
    <source>
        <dbReference type="SAM" id="MobiDB-lite"/>
    </source>
</evidence>
<feature type="region of interest" description="Disordered" evidence="2">
    <location>
        <begin position="475"/>
        <end position="566"/>
    </location>
</feature>
<dbReference type="GO" id="GO:0005886">
    <property type="term" value="C:plasma membrane"/>
    <property type="evidence" value="ECO:0007669"/>
    <property type="project" value="TreeGrafter"/>
</dbReference>
<feature type="compositionally biased region" description="Low complexity" evidence="2">
    <location>
        <begin position="520"/>
        <end position="536"/>
    </location>
</feature>
<evidence type="ECO:0000256" key="1">
    <source>
        <dbReference type="ARBA" id="ARBA00005350"/>
    </source>
</evidence>
<dbReference type="EMBL" id="MU004187">
    <property type="protein sequence ID" value="KAF2496807.1"/>
    <property type="molecule type" value="Genomic_DNA"/>
</dbReference>
<accession>A0A6A6R074</accession>
<organism evidence="3 4">
    <name type="scientific">Lophium mytilinum</name>
    <dbReference type="NCBI Taxonomy" id="390894"/>
    <lineage>
        <taxon>Eukaryota</taxon>
        <taxon>Fungi</taxon>
        <taxon>Dikarya</taxon>
        <taxon>Ascomycota</taxon>
        <taxon>Pezizomycotina</taxon>
        <taxon>Dothideomycetes</taxon>
        <taxon>Pleosporomycetidae</taxon>
        <taxon>Mytilinidiales</taxon>
        <taxon>Mytilinidiaceae</taxon>
        <taxon>Lophium</taxon>
    </lineage>
</organism>
<dbReference type="PANTHER" id="PTHR23248">
    <property type="entry name" value="PHOSPHOLIPID SCRAMBLASE-RELATED"/>
    <property type="match status" value="1"/>
</dbReference>
<proteinExistence type="inferred from homology"/>
<reference evidence="3" key="1">
    <citation type="journal article" date="2020" name="Stud. Mycol.">
        <title>101 Dothideomycetes genomes: a test case for predicting lifestyles and emergence of pathogens.</title>
        <authorList>
            <person name="Haridas S."/>
            <person name="Albert R."/>
            <person name="Binder M."/>
            <person name="Bloem J."/>
            <person name="Labutti K."/>
            <person name="Salamov A."/>
            <person name="Andreopoulos B."/>
            <person name="Baker S."/>
            <person name="Barry K."/>
            <person name="Bills G."/>
            <person name="Bluhm B."/>
            <person name="Cannon C."/>
            <person name="Castanera R."/>
            <person name="Culley D."/>
            <person name="Daum C."/>
            <person name="Ezra D."/>
            <person name="Gonzalez J."/>
            <person name="Henrissat B."/>
            <person name="Kuo A."/>
            <person name="Liang C."/>
            <person name="Lipzen A."/>
            <person name="Lutzoni F."/>
            <person name="Magnuson J."/>
            <person name="Mondo S."/>
            <person name="Nolan M."/>
            <person name="Ohm R."/>
            <person name="Pangilinan J."/>
            <person name="Park H.-J."/>
            <person name="Ramirez L."/>
            <person name="Alfaro M."/>
            <person name="Sun H."/>
            <person name="Tritt A."/>
            <person name="Yoshinaga Y."/>
            <person name="Zwiers L.-H."/>
            <person name="Turgeon B."/>
            <person name="Goodwin S."/>
            <person name="Spatafora J."/>
            <person name="Crous P."/>
            <person name="Grigoriev I."/>
        </authorList>
    </citation>
    <scope>NUCLEOTIDE SEQUENCE</scope>
    <source>
        <strain evidence="3">CBS 269.34</strain>
    </source>
</reference>